<evidence type="ECO:0000313" key="1">
    <source>
        <dbReference type="EMBL" id="CAE0439506.1"/>
    </source>
</evidence>
<accession>A0A7S3LR28</accession>
<gene>
    <name evidence="1" type="ORF">ASTO00021_LOCUS9705</name>
</gene>
<dbReference type="EMBL" id="HBIN01012872">
    <property type="protein sequence ID" value="CAE0439506.1"/>
    <property type="molecule type" value="Transcribed_RNA"/>
</dbReference>
<organism evidence="1">
    <name type="scientific">Aplanochytrium stocchinoi</name>
    <dbReference type="NCBI Taxonomy" id="215587"/>
    <lineage>
        <taxon>Eukaryota</taxon>
        <taxon>Sar</taxon>
        <taxon>Stramenopiles</taxon>
        <taxon>Bigyra</taxon>
        <taxon>Labyrinthulomycetes</taxon>
        <taxon>Thraustochytrida</taxon>
        <taxon>Thraustochytriidae</taxon>
        <taxon>Aplanochytrium</taxon>
    </lineage>
</organism>
<reference evidence="1" key="1">
    <citation type="submission" date="2021-01" db="EMBL/GenBank/DDBJ databases">
        <authorList>
            <person name="Corre E."/>
            <person name="Pelletier E."/>
            <person name="Niang G."/>
            <person name="Scheremetjew M."/>
            <person name="Finn R."/>
            <person name="Kale V."/>
            <person name="Holt S."/>
            <person name="Cochrane G."/>
            <person name="Meng A."/>
            <person name="Brown T."/>
            <person name="Cohen L."/>
        </authorList>
    </citation>
    <scope>NUCLEOTIDE SEQUENCE</scope>
    <source>
        <strain evidence="1">GSBS06</strain>
    </source>
</reference>
<sequence length="233" mass="26960">MRADHSYRYKELGVKRGRPVEHTADMKNRKSSLTPNWKRAKCSNCGIIYCGKSQQFCSEECQVSYDWTFHPINSFPYTNDVDVEFESKVGSTSTPPSNNSPLALISKTKTVRFTIRRNPNMEQKSNLSELDFGFDLNSNSDTCASPLAATSMESVNTNAQLYTKHEKENQQGCFDFRTYRYYRNHFETETKADEVADNRARPFAPKVHLNLSLMENMNEEEEEEENYEDGIFF</sequence>
<name>A0A7S3LR28_9STRA</name>
<proteinExistence type="predicted"/>
<dbReference type="AlphaFoldDB" id="A0A7S3LR28"/>
<protein>
    <submittedName>
        <fullName evidence="1">Uncharacterized protein</fullName>
    </submittedName>
</protein>